<dbReference type="PANTHER" id="PTHR48105">
    <property type="entry name" value="THIOREDOXIN REDUCTASE 1-RELATED-RELATED"/>
    <property type="match status" value="1"/>
</dbReference>
<dbReference type="SUPFAM" id="SSF51905">
    <property type="entry name" value="FAD/NAD(P)-binding domain"/>
    <property type="match status" value="1"/>
</dbReference>
<dbReference type="InterPro" id="IPR050097">
    <property type="entry name" value="Ferredoxin-NADP_redctase_2"/>
</dbReference>
<sequence length="346" mass="36084">MPVYNPVIEEIWDIGHMLQHSEAVQGGRGPAEADAGVDAVIVGAGPAGASCALWLARLGLTPLLLEAGNAPGGLERDNPHPDNWIAVLPDVTGAQVADNIARSLAQAGVVPRLGQRVRMARPDPAGLLLEGDGPQGAWTLRAPRLVIATGVRARGLDDRPPQPSPGVLVGPGGHIVAQDYQGLSVAVLGGGDNGFENYDYVRAHGARTVHLYARSVRAQRQWVERADACDVRIGDYTVDPAGRTVNGQAYDLILVFHGWAPQADFADGLALARDARGFIRTDPATAEASLPGVYAIGEAAQRMHPCVVTALADGVVAAKAIQAQVEAAAARRASRNNHPSSGDASP</sequence>
<evidence type="ECO:0000256" key="1">
    <source>
        <dbReference type="ARBA" id="ARBA00022630"/>
    </source>
</evidence>
<dbReference type="EMBL" id="CAADID010000021">
    <property type="protein sequence ID" value="VFR70306.1"/>
    <property type="molecule type" value="Genomic_DNA"/>
</dbReference>
<proteinExistence type="predicted"/>
<organism evidence="4">
    <name type="scientific">plant metagenome</name>
    <dbReference type="NCBI Taxonomy" id="1297885"/>
    <lineage>
        <taxon>unclassified sequences</taxon>
        <taxon>metagenomes</taxon>
        <taxon>organismal metagenomes</taxon>
    </lineage>
</organism>
<dbReference type="InterPro" id="IPR036188">
    <property type="entry name" value="FAD/NAD-bd_sf"/>
</dbReference>
<name>A0A484T6J4_9ZZZZ</name>
<dbReference type="Gene3D" id="3.50.50.60">
    <property type="entry name" value="FAD/NAD(P)-binding domain"/>
    <property type="match status" value="2"/>
</dbReference>
<evidence type="ECO:0000256" key="2">
    <source>
        <dbReference type="ARBA" id="ARBA00023002"/>
    </source>
</evidence>
<accession>A0A484T6J4</accession>
<keyword evidence="2 4" id="KW-0560">Oxidoreductase</keyword>
<dbReference type="InterPro" id="IPR023753">
    <property type="entry name" value="FAD/NAD-binding_dom"/>
</dbReference>
<dbReference type="EC" id="1.8.1.9" evidence="4"/>
<feature type="domain" description="FAD/NAD(P)-binding" evidence="3">
    <location>
        <begin position="38"/>
        <end position="312"/>
    </location>
</feature>
<keyword evidence="1" id="KW-0285">Flavoprotein</keyword>
<evidence type="ECO:0000313" key="4">
    <source>
        <dbReference type="EMBL" id="VFR70306.1"/>
    </source>
</evidence>
<reference evidence="4" key="1">
    <citation type="submission" date="2019-03" db="EMBL/GenBank/DDBJ databases">
        <authorList>
            <person name="Danneels B."/>
        </authorList>
    </citation>
    <scope>NUCLEOTIDE SEQUENCE</scope>
</reference>
<gene>
    <name evidence="4" type="ORF">ANT3_4166</name>
</gene>
<dbReference type="GO" id="GO:0004791">
    <property type="term" value="F:thioredoxin-disulfide reductase (NADPH) activity"/>
    <property type="evidence" value="ECO:0007669"/>
    <property type="project" value="UniProtKB-EC"/>
</dbReference>
<dbReference type="PRINTS" id="PR00368">
    <property type="entry name" value="FADPNR"/>
</dbReference>
<dbReference type="AlphaFoldDB" id="A0A484T6J4"/>
<dbReference type="Pfam" id="PF07992">
    <property type="entry name" value="Pyr_redox_2"/>
    <property type="match status" value="1"/>
</dbReference>
<evidence type="ECO:0000259" key="3">
    <source>
        <dbReference type="Pfam" id="PF07992"/>
    </source>
</evidence>
<protein>
    <submittedName>
        <fullName evidence="4">Thioredoxin reductase</fullName>
        <ecNumber evidence="4">1.8.1.9</ecNumber>
    </submittedName>
</protein>
<dbReference type="PRINTS" id="PR00469">
    <property type="entry name" value="PNDRDTASEII"/>
</dbReference>